<dbReference type="OrthoDB" id="9798161at2"/>
<organism evidence="2 3">
    <name type="scientific">Photobacterium damselae</name>
    <dbReference type="NCBI Taxonomy" id="38293"/>
    <lineage>
        <taxon>Bacteria</taxon>
        <taxon>Pseudomonadati</taxon>
        <taxon>Pseudomonadota</taxon>
        <taxon>Gammaproteobacteria</taxon>
        <taxon>Vibrionales</taxon>
        <taxon>Vibrionaceae</taxon>
        <taxon>Photobacterium</taxon>
    </lineage>
</organism>
<name>A0A2T3Q264_PHODM</name>
<proteinExistence type="predicted"/>
<dbReference type="InterPro" id="IPR002686">
    <property type="entry name" value="Transposase_17"/>
</dbReference>
<sequence>MSHNNEPVIRKGRHCVSALHAHLVFVTKYRRKVFNNEILNRLEEITKEICIDFEVELKEFNGEQDHVHILIEYPPKVQLSKLINSLKGVSSRRLRQEFPIIHRYLWNGALWSPSYFAGSCGGASLDVLTKYIESQSQPV</sequence>
<reference evidence="2 3" key="1">
    <citation type="submission" date="2018-06" db="EMBL/GenBank/DDBJ databases">
        <authorList>
            <consortium name="Pathogen Informatics"/>
            <person name="Doyle S."/>
        </authorList>
    </citation>
    <scope>NUCLEOTIDE SEQUENCE [LARGE SCALE GENOMIC DNA]</scope>
    <source>
        <strain evidence="2 3">NCTC11647</strain>
    </source>
</reference>
<gene>
    <name evidence="2" type="ORF">NCTC11647_04434</name>
</gene>
<dbReference type="InterPro" id="IPR036515">
    <property type="entry name" value="Transposase_17_sf"/>
</dbReference>
<dbReference type="AlphaFoldDB" id="A0A2T3Q264"/>
<dbReference type="Pfam" id="PF01797">
    <property type="entry name" value="Y1_Tnp"/>
    <property type="match status" value="1"/>
</dbReference>
<dbReference type="GO" id="GO:0003677">
    <property type="term" value="F:DNA binding"/>
    <property type="evidence" value="ECO:0007669"/>
    <property type="project" value="InterPro"/>
</dbReference>
<dbReference type="SUPFAM" id="SSF143422">
    <property type="entry name" value="Transposase IS200-like"/>
    <property type="match status" value="1"/>
</dbReference>
<dbReference type="NCBIfam" id="NF033573">
    <property type="entry name" value="transpos_IS200"/>
    <property type="match status" value="1"/>
</dbReference>
<evidence type="ECO:0000313" key="2">
    <source>
        <dbReference type="EMBL" id="SPY46087.1"/>
    </source>
</evidence>
<dbReference type="GO" id="GO:0004803">
    <property type="term" value="F:transposase activity"/>
    <property type="evidence" value="ECO:0007669"/>
    <property type="project" value="InterPro"/>
</dbReference>
<dbReference type="GO" id="GO:0006313">
    <property type="term" value="P:DNA transposition"/>
    <property type="evidence" value="ECO:0007669"/>
    <property type="project" value="InterPro"/>
</dbReference>
<dbReference type="PANTHER" id="PTHR33360">
    <property type="entry name" value="TRANSPOSASE FOR INSERTION SEQUENCE ELEMENT IS200"/>
    <property type="match status" value="1"/>
</dbReference>
<accession>A0A2T3Q264</accession>
<feature type="domain" description="Transposase IS200-like" evidence="1">
    <location>
        <begin position="16"/>
        <end position="135"/>
    </location>
</feature>
<dbReference type="SMART" id="SM01321">
    <property type="entry name" value="Y1_Tnp"/>
    <property type="match status" value="1"/>
</dbReference>
<dbReference type="PANTHER" id="PTHR33360:SF2">
    <property type="entry name" value="TRANSPOSASE FOR INSERTION SEQUENCE ELEMENT IS200"/>
    <property type="match status" value="1"/>
</dbReference>
<dbReference type="Proteomes" id="UP000251647">
    <property type="component" value="Unassembled WGS sequence"/>
</dbReference>
<dbReference type="EMBL" id="UATL01000008">
    <property type="protein sequence ID" value="SPY46087.1"/>
    <property type="molecule type" value="Genomic_DNA"/>
</dbReference>
<dbReference type="RefSeq" id="WP_013404509.1">
    <property type="nucleotide sequence ID" value="NZ_CP073687.1"/>
</dbReference>
<dbReference type="Gene3D" id="3.30.70.1290">
    <property type="entry name" value="Transposase IS200-like"/>
    <property type="match status" value="1"/>
</dbReference>
<evidence type="ECO:0000313" key="3">
    <source>
        <dbReference type="Proteomes" id="UP000251647"/>
    </source>
</evidence>
<protein>
    <submittedName>
        <fullName evidence="2">Transposase and inactivated derivatives</fullName>
    </submittedName>
</protein>
<evidence type="ECO:0000259" key="1">
    <source>
        <dbReference type="SMART" id="SM01321"/>
    </source>
</evidence>